<accession>A0A5J4Q7R5</accession>
<sequence>MGGCQLVQNGYGGYIFNNPFAKAMRLFGFTTFAKLLNNAKQIYLAYRENLEKEQTDKEFMAMYEQYEAFDALEEEFFAMEQDLTTQIVAYAKKYLKQFVL</sequence>
<dbReference type="Pfam" id="PF14300">
    <property type="entry name" value="DMP19"/>
    <property type="match status" value="1"/>
</dbReference>
<reference evidence="2" key="1">
    <citation type="submission" date="2019-03" db="EMBL/GenBank/DDBJ databases">
        <title>Single cell metagenomics reveals metabolic interactions within the superorganism composed of flagellate Streblomastix strix and complex community of Bacteroidetes bacteria on its surface.</title>
        <authorList>
            <person name="Treitli S.C."/>
            <person name="Kolisko M."/>
            <person name="Husnik F."/>
            <person name="Keeling P."/>
            <person name="Hampl V."/>
        </authorList>
    </citation>
    <scope>NUCLEOTIDE SEQUENCE</scope>
    <source>
        <strain evidence="2">STM</strain>
    </source>
</reference>
<gene>
    <name evidence="2" type="ORF">EZS27_032686</name>
</gene>
<name>A0A5J4Q7R5_9ZZZZ</name>
<dbReference type="EMBL" id="SNRY01004635">
    <property type="protein sequence ID" value="KAA6317108.1"/>
    <property type="molecule type" value="Genomic_DNA"/>
</dbReference>
<dbReference type="Gene3D" id="1.20.1420.60">
    <property type="match status" value="1"/>
</dbReference>
<organism evidence="2">
    <name type="scientific">termite gut metagenome</name>
    <dbReference type="NCBI Taxonomy" id="433724"/>
    <lineage>
        <taxon>unclassified sequences</taxon>
        <taxon>metagenomes</taxon>
        <taxon>organismal metagenomes</taxon>
    </lineage>
</organism>
<comment type="caution">
    <text evidence="2">The sequence shown here is derived from an EMBL/GenBank/DDBJ whole genome shotgun (WGS) entry which is preliminary data.</text>
</comment>
<dbReference type="AlphaFoldDB" id="A0A5J4Q7R5"/>
<proteinExistence type="predicted"/>
<evidence type="ECO:0000259" key="1">
    <source>
        <dbReference type="Pfam" id="PF14300"/>
    </source>
</evidence>
<feature type="domain" description="DNA mimic protein DMP19 C-terminal" evidence="1">
    <location>
        <begin position="2"/>
        <end position="93"/>
    </location>
</feature>
<protein>
    <recommendedName>
        <fullName evidence="1">DNA mimic protein DMP19 C-terminal domain-containing protein</fullName>
    </recommendedName>
</protein>
<dbReference type="InterPro" id="IPR025402">
    <property type="entry name" value="DMP19_C"/>
</dbReference>
<evidence type="ECO:0000313" key="2">
    <source>
        <dbReference type="EMBL" id="KAA6317108.1"/>
    </source>
</evidence>